<evidence type="ECO:0000256" key="1">
    <source>
        <dbReference type="SAM" id="MobiDB-lite"/>
    </source>
</evidence>
<dbReference type="Gene3D" id="2.40.70.10">
    <property type="entry name" value="Acid Proteases"/>
    <property type="match status" value="1"/>
</dbReference>
<evidence type="ECO:0000313" key="2">
    <source>
        <dbReference type="EMBL" id="GFA28508.1"/>
    </source>
</evidence>
<gene>
    <name evidence="2" type="ORF">Tci_600480</name>
</gene>
<dbReference type="CDD" id="cd00303">
    <property type="entry name" value="retropepsin_like"/>
    <property type="match status" value="1"/>
</dbReference>
<accession>A0A699JF17</accession>
<dbReference type="PANTHER" id="PTHR33067:SF9">
    <property type="entry name" value="RNA-DIRECTED DNA POLYMERASE"/>
    <property type="match status" value="1"/>
</dbReference>
<dbReference type="EMBL" id="BKCJ010398247">
    <property type="protein sequence ID" value="GFA28508.1"/>
    <property type="molecule type" value="Genomic_DNA"/>
</dbReference>
<feature type="non-terminal residue" evidence="2">
    <location>
        <position position="379"/>
    </location>
</feature>
<organism evidence="2">
    <name type="scientific">Tanacetum cinerariifolium</name>
    <name type="common">Dalmatian daisy</name>
    <name type="synonym">Chrysanthemum cinerariifolium</name>
    <dbReference type="NCBI Taxonomy" id="118510"/>
    <lineage>
        <taxon>Eukaryota</taxon>
        <taxon>Viridiplantae</taxon>
        <taxon>Streptophyta</taxon>
        <taxon>Embryophyta</taxon>
        <taxon>Tracheophyta</taxon>
        <taxon>Spermatophyta</taxon>
        <taxon>Magnoliopsida</taxon>
        <taxon>eudicotyledons</taxon>
        <taxon>Gunneridae</taxon>
        <taxon>Pentapetalae</taxon>
        <taxon>asterids</taxon>
        <taxon>campanulids</taxon>
        <taxon>Asterales</taxon>
        <taxon>Asteraceae</taxon>
        <taxon>Asteroideae</taxon>
        <taxon>Anthemideae</taxon>
        <taxon>Anthemidinae</taxon>
        <taxon>Tanacetum</taxon>
    </lineage>
</organism>
<comment type="caution">
    <text evidence="2">The sequence shown here is derived from an EMBL/GenBank/DDBJ whole genome shotgun (WGS) entry which is preliminary data.</text>
</comment>
<name>A0A699JF17_TANCI</name>
<evidence type="ECO:0008006" key="3">
    <source>
        <dbReference type="Google" id="ProtNLM"/>
    </source>
</evidence>
<protein>
    <recommendedName>
        <fullName evidence="3">Reverse transcriptase domain-containing protein</fullName>
    </recommendedName>
</protein>
<dbReference type="AlphaFoldDB" id="A0A699JF17"/>
<reference evidence="2" key="1">
    <citation type="journal article" date="2019" name="Sci. Rep.">
        <title>Draft genome of Tanacetum cinerariifolium, the natural source of mosquito coil.</title>
        <authorList>
            <person name="Yamashiro T."/>
            <person name="Shiraishi A."/>
            <person name="Satake H."/>
            <person name="Nakayama K."/>
        </authorList>
    </citation>
    <scope>NUCLEOTIDE SEQUENCE</scope>
</reference>
<sequence length="379" mass="43194">MSKVLQERGSKSLHSSTKTNLRDHVNSIPTTVETNTTPIRHIGSTHYVVSDQHNSKLIFKPRKETIPLPSHLYDDCYKEKGSYRLKDLDAYSIKTTLRNDALPEKEKDPGSFTLPCYIINVCFEKAFADLGASVSIMPLSTYLYLGLGKLAHTRLTIELADKTVKHPKENAKNVLVGISKFVFPVDFIIVDIPEDVNVPLILRRPILSTTQAKSLEEIQLRIWNPPLRKVRRIHIDCAYNLKFSCIIGFEYVHANFLPIFPINVMSKKSYNSVVKDKIKFKRRNELGNFINVPVLIGNFYVVTDFTVVEDMDPYLDEEIGDVIGGEPFCKASCVEAKCFDGINTISDFDDSVTYQMVRSNLRFKHLTNVNYKKILLLLK</sequence>
<dbReference type="InterPro" id="IPR021109">
    <property type="entry name" value="Peptidase_aspartic_dom_sf"/>
</dbReference>
<proteinExistence type="predicted"/>
<dbReference type="PANTHER" id="PTHR33067">
    <property type="entry name" value="RNA-DIRECTED DNA POLYMERASE-RELATED"/>
    <property type="match status" value="1"/>
</dbReference>
<feature type="compositionally biased region" description="Basic and acidic residues" evidence="1">
    <location>
        <begin position="1"/>
        <end position="10"/>
    </location>
</feature>
<feature type="region of interest" description="Disordered" evidence="1">
    <location>
        <begin position="1"/>
        <end position="22"/>
    </location>
</feature>